<reference evidence="3 4" key="2">
    <citation type="journal article" date="2008" name="Nature">
        <title>The Phaeodactylum genome reveals the evolutionary history of diatom genomes.</title>
        <authorList>
            <person name="Bowler C."/>
            <person name="Allen A.E."/>
            <person name="Badger J.H."/>
            <person name="Grimwood J."/>
            <person name="Jabbari K."/>
            <person name="Kuo A."/>
            <person name="Maheswari U."/>
            <person name="Martens C."/>
            <person name="Maumus F."/>
            <person name="Otillar R.P."/>
            <person name="Rayko E."/>
            <person name="Salamov A."/>
            <person name="Vandepoele K."/>
            <person name="Beszteri B."/>
            <person name="Gruber A."/>
            <person name="Heijde M."/>
            <person name="Katinka M."/>
            <person name="Mock T."/>
            <person name="Valentin K."/>
            <person name="Verret F."/>
            <person name="Berges J.A."/>
            <person name="Brownlee C."/>
            <person name="Cadoret J.P."/>
            <person name="Chiovitti A."/>
            <person name="Choi C.J."/>
            <person name="Coesel S."/>
            <person name="De Martino A."/>
            <person name="Detter J.C."/>
            <person name="Durkin C."/>
            <person name="Falciatore A."/>
            <person name="Fournet J."/>
            <person name="Haruta M."/>
            <person name="Huysman M.J."/>
            <person name="Jenkins B.D."/>
            <person name="Jiroutova K."/>
            <person name="Jorgensen R.E."/>
            <person name="Joubert Y."/>
            <person name="Kaplan A."/>
            <person name="Kroger N."/>
            <person name="Kroth P.G."/>
            <person name="La Roche J."/>
            <person name="Lindquist E."/>
            <person name="Lommer M."/>
            <person name="Martin-Jezequel V."/>
            <person name="Lopez P.J."/>
            <person name="Lucas S."/>
            <person name="Mangogna M."/>
            <person name="McGinnis K."/>
            <person name="Medlin L.K."/>
            <person name="Montsant A."/>
            <person name="Oudot-Le Secq M.P."/>
            <person name="Napoli C."/>
            <person name="Obornik M."/>
            <person name="Parker M.S."/>
            <person name="Petit J.L."/>
            <person name="Porcel B.M."/>
            <person name="Poulsen N."/>
            <person name="Robison M."/>
            <person name="Rychlewski L."/>
            <person name="Rynearson T.A."/>
            <person name="Schmutz J."/>
            <person name="Shapiro H."/>
            <person name="Siaut M."/>
            <person name="Stanley M."/>
            <person name="Sussman M.R."/>
            <person name="Taylor A.R."/>
            <person name="Vardi A."/>
            <person name="von Dassow P."/>
            <person name="Vyverman W."/>
            <person name="Willis A."/>
            <person name="Wyrwicz L.S."/>
            <person name="Rokhsar D.S."/>
            <person name="Weissenbach J."/>
            <person name="Armbrust E.V."/>
            <person name="Green B.R."/>
            <person name="Van de Peer Y."/>
            <person name="Grigoriev I.V."/>
        </authorList>
    </citation>
    <scope>NUCLEOTIDE SEQUENCE [LARGE SCALE GENOMIC DNA]</scope>
    <source>
        <strain evidence="3 4">CCMP1335</strain>
    </source>
</reference>
<dbReference type="PANTHER" id="PTHR33683:SF46">
    <property type="entry name" value="SUSHI DOMAIN-CONTAINING PROTEIN"/>
    <property type="match status" value="1"/>
</dbReference>
<dbReference type="RefSeq" id="XP_002291194.1">
    <property type="nucleotide sequence ID" value="XM_002291158.1"/>
</dbReference>
<keyword evidence="2" id="KW-0732">Signal</keyword>
<dbReference type="Gene3D" id="2.60.40.10">
    <property type="entry name" value="Immunoglobulins"/>
    <property type="match status" value="1"/>
</dbReference>
<accession>B8C4C0</accession>
<feature type="compositionally biased region" description="Low complexity" evidence="1">
    <location>
        <begin position="848"/>
        <end position="859"/>
    </location>
</feature>
<feature type="compositionally biased region" description="Low complexity" evidence="1">
    <location>
        <begin position="1177"/>
        <end position="1203"/>
    </location>
</feature>
<dbReference type="PANTHER" id="PTHR33683">
    <property type="entry name" value="1, PUTATIVE-RELATED"/>
    <property type="match status" value="1"/>
</dbReference>
<evidence type="ECO:0000313" key="3">
    <source>
        <dbReference type="EMBL" id="EED91301.1"/>
    </source>
</evidence>
<feature type="compositionally biased region" description="Low complexity" evidence="1">
    <location>
        <begin position="1224"/>
        <end position="1236"/>
    </location>
</feature>
<reference evidence="3 4" key="1">
    <citation type="journal article" date="2004" name="Science">
        <title>The genome of the diatom Thalassiosira pseudonana: ecology, evolution, and metabolism.</title>
        <authorList>
            <person name="Armbrust E.V."/>
            <person name="Berges J.A."/>
            <person name="Bowler C."/>
            <person name="Green B.R."/>
            <person name="Martinez D."/>
            <person name="Putnam N.H."/>
            <person name="Zhou S."/>
            <person name="Allen A.E."/>
            <person name="Apt K.E."/>
            <person name="Bechner M."/>
            <person name="Brzezinski M.A."/>
            <person name="Chaal B.K."/>
            <person name="Chiovitti A."/>
            <person name="Davis A.K."/>
            <person name="Demarest M.S."/>
            <person name="Detter J.C."/>
            <person name="Glavina T."/>
            <person name="Goodstein D."/>
            <person name="Hadi M.Z."/>
            <person name="Hellsten U."/>
            <person name="Hildebrand M."/>
            <person name="Jenkins B.D."/>
            <person name="Jurka J."/>
            <person name="Kapitonov V.V."/>
            <person name="Kroger N."/>
            <person name="Lau W.W."/>
            <person name="Lane T.W."/>
            <person name="Larimer F.W."/>
            <person name="Lippmeier J.C."/>
            <person name="Lucas S."/>
            <person name="Medina M."/>
            <person name="Montsant A."/>
            <person name="Obornik M."/>
            <person name="Parker M.S."/>
            <person name="Palenik B."/>
            <person name="Pazour G.J."/>
            <person name="Richardson P.M."/>
            <person name="Rynearson T.A."/>
            <person name="Saito M.A."/>
            <person name="Schwartz D.C."/>
            <person name="Thamatrakoln K."/>
            <person name="Valentin K."/>
            <person name="Vardi A."/>
            <person name="Wilkerson F.P."/>
            <person name="Rokhsar D.S."/>
        </authorList>
    </citation>
    <scope>NUCLEOTIDE SEQUENCE [LARGE SCALE GENOMIC DNA]</scope>
    <source>
        <strain evidence="3 4">CCMP1335</strain>
    </source>
</reference>
<feature type="chain" id="PRO_5002869417" description="Fibronectin type-III domain-containing protein" evidence="2">
    <location>
        <begin position="25"/>
        <end position="1418"/>
    </location>
</feature>
<dbReference type="InParanoid" id="B8C4C0"/>
<dbReference type="GeneID" id="7442765"/>
<keyword evidence="4" id="KW-1185">Reference proteome</keyword>
<dbReference type="InterPro" id="IPR013783">
    <property type="entry name" value="Ig-like_fold"/>
</dbReference>
<dbReference type="InterPro" id="IPR036116">
    <property type="entry name" value="FN3_sf"/>
</dbReference>
<feature type="region of interest" description="Disordered" evidence="1">
    <location>
        <begin position="1121"/>
        <end position="1238"/>
    </location>
</feature>
<dbReference type="Proteomes" id="UP000001449">
    <property type="component" value="Chromosome 6"/>
</dbReference>
<dbReference type="InterPro" id="IPR013211">
    <property type="entry name" value="LVIVD"/>
</dbReference>
<dbReference type="PaxDb" id="35128-Thaps23247"/>
<dbReference type="SUPFAM" id="SSF49265">
    <property type="entry name" value="Fibronectin type III"/>
    <property type="match status" value="1"/>
</dbReference>
<gene>
    <name evidence="3" type="ORF">THAPSDRAFT_23247</name>
</gene>
<dbReference type="InterPro" id="IPR027589">
    <property type="entry name" value="Choice_anch_B"/>
</dbReference>
<evidence type="ECO:0000313" key="4">
    <source>
        <dbReference type="Proteomes" id="UP000001449"/>
    </source>
</evidence>
<feature type="region of interest" description="Disordered" evidence="1">
    <location>
        <begin position="819"/>
        <end position="932"/>
    </location>
</feature>
<dbReference type="eggNOG" id="ENOG502SEUM">
    <property type="taxonomic scope" value="Eukaryota"/>
</dbReference>
<evidence type="ECO:0000256" key="1">
    <source>
        <dbReference type="SAM" id="MobiDB-lite"/>
    </source>
</evidence>
<evidence type="ECO:0008006" key="5">
    <source>
        <dbReference type="Google" id="ProtNLM"/>
    </source>
</evidence>
<protein>
    <recommendedName>
        <fullName evidence="5">Fibronectin type-III domain-containing protein</fullName>
    </recommendedName>
</protein>
<dbReference type="Pfam" id="PF08309">
    <property type="entry name" value="LVIVD"/>
    <property type="match status" value="1"/>
</dbReference>
<feature type="compositionally biased region" description="Polar residues" evidence="1">
    <location>
        <begin position="1164"/>
        <end position="1175"/>
    </location>
</feature>
<dbReference type="KEGG" id="tps:THAPSDRAFT_23247"/>
<name>B8C4C0_THAPS</name>
<sequence>MCMKALLFLVATCIVNNNVLQASAMTMGNMLMGQTLEQFLSDLVSFRDISKRQKKDILNMSDRYNANYDPVSDNLDHRDDVFSTEESKQALRNYIHGEINADKMDIEAGETIASMLSLGGLYPEEESANSASLVEGNLVAGPVGSDYTGNGNVVRLGRSNTFTGSGAAFGYSGIWGYAVGDREYALQCHGEGLNILDVTDPSNIFRVQFVAMQGGGYWRDAATHYDNASGKTYAYVGAQGTQGGGNNPNVFVFDLSYLSGNIGSPHSIDEDPIPSGSGYIDIGETGYTHTINVARGLLFLNFAGSAQGCRVYDLTANPMSPKYLFRTAGSGRDCHDSYVLEDVNGKDLLITSDGSGRCQRIWDITNVDSSWSSGLPPIIGQTNQISGIYAHSNWVSEDKRYLFSFEENNQIDMSVHDISDPTSPIHITTFQYADNDKNNALPHNGEVRGQYLYVAYYEAGLRVFDISNPYTPYEVGKDETHRDPNGDGSFTQSIRGNMIGAWNTYPFLPSGNILVNDRSYGLFICKVNPPYSSPSSPTVSIGRDGSDNVVLSWTSVENVRGYAVERSLTVDGTYEVIAEHLDSTGFVDTSVKFQAAFYKVKAVNGEGFGVSSILSSAGATIEPSQSPTTPAPTSSCGNGVCEMSEAASSCATDCGDLSFMVNGVGAKGAQGSMFEVRVTRSIAVSSLDFFSGNSNTEQVQVYTRPGSYIGHEMSETGWTLVYEKDVNLRGRDSLTELGAFETDVTIEAGNVQSFFIWTAGIVMYDGGTREGDLHSSNDAVNFYQGIGITSKFSGSYANEVYSPRVFKGVIRYSAISLASQPSRGPSTSPTPAPTIEPTPHPSKYPVTSNPSASPSNAPSKRPVTASPTKQPVTNAPVTSSPTNHPTSSPSTSPVGSPSFNPTSSPSKKPSTSPTAHPTTASPTSSPSARPTLSPLDSCDNGICEAHESTATCLFDCSDLVLIANGIGNRGAQGTMFQIKAKRDIAVTSFDFYGSSIRRDLVEVYTRAGSYKGHELSETGWTLLFSDDVDQLGRNDLAQIGGLDTEVAIAADEVQSFFIWTENVLMYSGGNREGGLHSSNDAVEFYEGIGITSKFSGNYADEVYSPRVFSGLIRYSAISLTAPPSKSPSRLSTLAPTAQPTPAPSQQPLTPSPSKNPSKSPTLDPITSNPTKSPVTNAPITPSPTAKPSTSPSASPLRSPTFNPTSPPSKKPSASPTYQPTTALPTGSPSSKPTSSPLDSCDNGICEANESSTSCSSDCGDLFLVANDAGARGAEGTMFQVRARRDVAVVSFDFFNWYPGREQVQVYTRPGSYVGNEMSETGWTLVYDRDLDLVRQKLTPLGDFDSKVLIEAGNVQSFFIWTAGIVIYDGGTREGDLHSSNDAVEFYEGIGITSKFTGRYQDEVYAPRVFKGIIRYKAM</sequence>
<feature type="signal peptide" evidence="2">
    <location>
        <begin position="1"/>
        <end position="24"/>
    </location>
</feature>
<dbReference type="EMBL" id="CM000643">
    <property type="protein sequence ID" value="EED91301.1"/>
    <property type="molecule type" value="Genomic_DNA"/>
</dbReference>
<evidence type="ECO:0000256" key="2">
    <source>
        <dbReference type="SAM" id="SignalP"/>
    </source>
</evidence>
<feature type="compositionally biased region" description="Low complexity" evidence="1">
    <location>
        <begin position="1145"/>
        <end position="1162"/>
    </location>
</feature>
<dbReference type="HOGENOM" id="CLU_253275_0_0_1"/>
<feature type="compositionally biased region" description="Low complexity" evidence="1">
    <location>
        <begin position="876"/>
        <end position="932"/>
    </location>
</feature>
<feature type="compositionally biased region" description="Pro residues" evidence="1">
    <location>
        <begin position="828"/>
        <end position="842"/>
    </location>
</feature>
<dbReference type="NCBIfam" id="TIGR04312">
    <property type="entry name" value="choice_anch_B"/>
    <property type="match status" value="1"/>
</dbReference>
<proteinExistence type="predicted"/>
<organism evidence="3 4">
    <name type="scientific">Thalassiosira pseudonana</name>
    <name type="common">Marine diatom</name>
    <name type="synonym">Cyclotella nana</name>
    <dbReference type="NCBI Taxonomy" id="35128"/>
    <lineage>
        <taxon>Eukaryota</taxon>
        <taxon>Sar</taxon>
        <taxon>Stramenopiles</taxon>
        <taxon>Ochrophyta</taxon>
        <taxon>Bacillariophyta</taxon>
        <taxon>Coscinodiscophyceae</taxon>
        <taxon>Thalassiosirophycidae</taxon>
        <taxon>Thalassiosirales</taxon>
        <taxon>Thalassiosiraceae</taxon>
        <taxon>Thalassiosira</taxon>
    </lineage>
</organism>
<feature type="compositionally biased region" description="Polar residues" evidence="1">
    <location>
        <begin position="865"/>
        <end position="875"/>
    </location>
</feature>